<reference evidence="1" key="2">
    <citation type="journal article" date="2022" name="Microbiol. Resour. Announc.">
        <title>Metagenome Sequencing to Explore Phylogenomics of Terrestrial Cyanobacteria.</title>
        <authorList>
            <person name="Ward R.D."/>
            <person name="Stajich J.E."/>
            <person name="Johansen J.R."/>
            <person name="Huntemann M."/>
            <person name="Clum A."/>
            <person name="Foster B."/>
            <person name="Foster B."/>
            <person name="Roux S."/>
            <person name="Palaniappan K."/>
            <person name="Varghese N."/>
            <person name="Mukherjee S."/>
            <person name="Reddy T.B.K."/>
            <person name="Daum C."/>
            <person name="Copeland A."/>
            <person name="Chen I.A."/>
            <person name="Ivanova N.N."/>
            <person name="Kyrpides N.C."/>
            <person name="Shapiro N."/>
            <person name="Eloe-Fadrosh E.A."/>
            <person name="Pietrasiak N."/>
        </authorList>
    </citation>
    <scope>NUCLEOTIDE SEQUENCE</scope>
    <source>
        <strain evidence="1">GSE-TBD4-15B</strain>
    </source>
</reference>
<name>A0A951P7Y4_9CYAN</name>
<reference evidence="1" key="1">
    <citation type="submission" date="2021-05" db="EMBL/GenBank/DDBJ databases">
        <authorList>
            <person name="Pietrasiak N."/>
            <person name="Ward R."/>
            <person name="Stajich J.E."/>
            <person name="Kurbessoian T."/>
        </authorList>
    </citation>
    <scope>NUCLEOTIDE SEQUENCE</scope>
    <source>
        <strain evidence="1">GSE-TBD4-15B</strain>
    </source>
</reference>
<dbReference type="Proteomes" id="UP000707356">
    <property type="component" value="Unassembled WGS sequence"/>
</dbReference>
<accession>A0A951P7Y4</accession>
<proteinExistence type="predicted"/>
<sequence length="83" mass="9323">MFSFNPDHGTTAQRLYCELEQLPPSAISNPSSFNFGLGFAWKLLLQALVEELVEEQQVEYLERCLTADADATNGLKRFLTLIA</sequence>
<dbReference type="EMBL" id="JAHHHV010000020">
    <property type="protein sequence ID" value="MBW4464766.1"/>
    <property type="molecule type" value="Genomic_DNA"/>
</dbReference>
<protein>
    <submittedName>
        <fullName evidence="1">Uncharacterized protein</fullName>
    </submittedName>
</protein>
<gene>
    <name evidence="1" type="ORF">KME07_04910</name>
</gene>
<organism evidence="1 2">
    <name type="scientific">Pegethrix bostrychoides GSE-TBD4-15B</name>
    <dbReference type="NCBI Taxonomy" id="2839662"/>
    <lineage>
        <taxon>Bacteria</taxon>
        <taxon>Bacillati</taxon>
        <taxon>Cyanobacteriota</taxon>
        <taxon>Cyanophyceae</taxon>
        <taxon>Oculatellales</taxon>
        <taxon>Oculatellaceae</taxon>
        <taxon>Pegethrix</taxon>
    </lineage>
</organism>
<dbReference type="AlphaFoldDB" id="A0A951P7Y4"/>
<evidence type="ECO:0000313" key="2">
    <source>
        <dbReference type="Proteomes" id="UP000707356"/>
    </source>
</evidence>
<comment type="caution">
    <text evidence="1">The sequence shown here is derived from an EMBL/GenBank/DDBJ whole genome shotgun (WGS) entry which is preliminary data.</text>
</comment>
<evidence type="ECO:0000313" key="1">
    <source>
        <dbReference type="EMBL" id="MBW4464766.1"/>
    </source>
</evidence>